<dbReference type="EMBL" id="JADEWZ010000002">
    <property type="protein sequence ID" value="MBE9114587.1"/>
    <property type="molecule type" value="Genomic_DNA"/>
</dbReference>
<keyword evidence="3" id="KW-1185">Reference proteome</keyword>
<organism evidence="2 3">
    <name type="scientific">Lusitaniella coriacea LEGE 07157</name>
    <dbReference type="NCBI Taxonomy" id="945747"/>
    <lineage>
        <taxon>Bacteria</taxon>
        <taxon>Bacillati</taxon>
        <taxon>Cyanobacteriota</taxon>
        <taxon>Cyanophyceae</taxon>
        <taxon>Spirulinales</taxon>
        <taxon>Lusitaniellaceae</taxon>
        <taxon>Lusitaniella</taxon>
    </lineage>
</organism>
<name>A0A8J7B2U8_9CYAN</name>
<dbReference type="InterPro" id="IPR050834">
    <property type="entry name" value="Glycosyltransf_2"/>
</dbReference>
<dbReference type="PANTHER" id="PTHR43685:SF2">
    <property type="entry name" value="GLYCOSYLTRANSFERASE 2-LIKE DOMAIN-CONTAINING PROTEIN"/>
    <property type="match status" value="1"/>
</dbReference>
<sequence length="334" mass="38215">MKFSIIITTHNRLPLLQRSIRTALEQTVPSEVIVVDDCSSDGTQDYVCSLCAQLQEKGDNRLIYHRNLENQGHSKSVNIGVDRATGDWVKLVDDDDYIAANCIGEMTHAIALRPQAAICSCQAVKVDEHEKELGRTKKVGPGKAFYIPQEDIHHGMLLEQVPFGTPVQVAFRRDAFLKSGGWDSSLDTNFDDIDSWIRIAQFGDAIFINQCLAYRTFWTGALNQRFSLEERLNTHIEMKQKIYQYVNEKYKAEIPHVDTIENYLKLHWALIALKDVKLYSAMKIAYPAICAPKAWHLLLKRFIQISQEQEQKKVSFEQEINSFSPIRKLVLIES</sequence>
<dbReference type="CDD" id="cd00761">
    <property type="entry name" value="Glyco_tranf_GTA_type"/>
    <property type="match status" value="1"/>
</dbReference>
<reference evidence="2" key="1">
    <citation type="submission" date="2020-10" db="EMBL/GenBank/DDBJ databases">
        <authorList>
            <person name="Castelo-Branco R."/>
            <person name="Eusebio N."/>
            <person name="Adriana R."/>
            <person name="Vieira A."/>
            <person name="Brugerolle De Fraissinette N."/>
            <person name="Rezende De Castro R."/>
            <person name="Schneider M.P."/>
            <person name="Vasconcelos V."/>
            <person name="Leao P.N."/>
        </authorList>
    </citation>
    <scope>NUCLEOTIDE SEQUENCE</scope>
    <source>
        <strain evidence="2">LEGE 07157</strain>
    </source>
</reference>
<proteinExistence type="predicted"/>
<dbReference type="AlphaFoldDB" id="A0A8J7B2U8"/>
<dbReference type="Gene3D" id="3.90.550.10">
    <property type="entry name" value="Spore Coat Polysaccharide Biosynthesis Protein SpsA, Chain A"/>
    <property type="match status" value="1"/>
</dbReference>
<dbReference type="SUPFAM" id="SSF53448">
    <property type="entry name" value="Nucleotide-diphospho-sugar transferases"/>
    <property type="match status" value="1"/>
</dbReference>
<feature type="domain" description="Glycosyltransferase 2-like" evidence="1">
    <location>
        <begin position="4"/>
        <end position="176"/>
    </location>
</feature>
<dbReference type="InterPro" id="IPR001173">
    <property type="entry name" value="Glyco_trans_2-like"/>
</dbReference>
<dbReference type="Pfam" id="PF00535">
    <property type="entry name" value="Glycos_transf_2"/>
    <property type="match status" value="1"/>
</dbReference>
<dbReference type="PANTHER" id="PTHR43685">
    <property type="entry name" value="GLYCOSYLTRANSFERASE"/>
    <property type="match status" value="1"/>
</dbReference>
<dbReference type="RefSeq" id="WP_194027680.1">
    <property type="nucleotide sequence ID" value="NZ_JADEWZ010000002.1"/>
</dbReference>
<evidence type="ECO:0000259" key="1">
    <source>
        <dbReference type="Pfam" id="PF00535"/>
    </source>
</evidence>
<gene>
    <name evidence="2" type="ORF">IQ249_01635</name>
</gene>
<comment type="caution">
    <text evidence="2">The sequence shown here is derived from an EMBL/GenBank/DDBJ whole genome shotgun (WGS) entry which is preliminary data.</text>
</comment>
<dbReference type="Proteomes" id="UP000654482">
    <property type="component" value="Unassembled WGS sequence"/>
</dbReference>
<evidence type="ECO:0000313" key="3">
    <source>
        <dbReference type="Proteomes" id="UP000654482"/>
    </source>
</evidence>
<evidence type="ECO:0000313" key="2">
    <source>
        <dbReference type="EMBL" id="MBE9114587.1"/>
    </source>
</evidence>
<protein>
    <submittedName>
        <fullName evidence="2">Glycosyltransferase family 2 protein</fullName>
    </submittedName>
</protein>
<accession>A0A8J7B2U8</accession>
<dbReference type="InterPro" id="IPR029044">
    <property type="entry name" value="Nucleotide-diphossugar_trans"/>
</dbReference>